<feature type="transmembrane region" description="Helical" evidence="1">
    <location>
        <begin position="155"/>
        <end position="181"/>
    </location>
</feature>
<dbReference type="KEGG" id="mpi:Mpet_0500"/>
<dbReference type="STRING" id="679926.Mpet_0500"/>
<dbReference type="eggNOG" id="arCOG04440">
    <property type="taxonomic scope" value="Archaea"/>
</dbReference>
<keyword evidence="1" id="KW-1133">Transmembrane helix</keyword>
<feature type="transmembrane region" description="Helical" evidence="1">
    <location>
        <begin position="31"/>
        <end position="47"/>
    </location>
</feature>
<dbReference type="HOGENOM" id="CLU_1431631_0_0_2"/>
<dbReference type="AlphaFoldDB" id="E1RH50"/>
<gene>
    <name evidence="2" type="ordered locus">Mpet_0500</name>
</gene>
<accession>E1RH50</accession>
<evidence type="ECO:0000256" key="1">
    <source>
        <dbReference type="SAM" id="Phobius"/>
    </source>
</evidence>
<dbReference type="EMBL" id="CP002117">
    <property type="protein sequence ID" value="ADN35274.1"/>
    <property type="molecule type" value="Genomic_DNA"/>
</dbReference>
<feature type="transmembrane region" description="Helical" evidence="1">
    <location>
        <begin position="7"/>
        <end position="25"/>
    </location>
</feature>
<protein>
    <submittedName>
        <fullName evidence="2">Uncharacterized protein</fullName>
    </submittedName>
</protein>
<keyword evidence="1" id="KW-0812">Transmembrane</keyword>
<proteinExistence type="predicted"/>
<reference evidence="2 3" key="1">
    <citation type="journal article" date="2010" name="Stand. Genomic Sci.">
        <title>Complete genome sequence of Methanoplanus petrolearius type strain (SEBR 4847).</title>
        <authorList>
            <person name="Brambilla E."/>
            <person name="Djao O.D."/>
            <person name="Daligault H."/>
            <person name="Lapidus A."/>
            <person name="Lucas S."/>
            <person name="Hammon N."/>
            <person name="Nolan M."/>
            <person name="Tice H."/>
            <person name="Cheng J.F."/>
            <person name="Han C."/>
            <person name="Tapia R."/>
            <person name="Goodwin L."/>
            <person name="Pitluck S."/>
            <person name="Liolios K."/>
            <person name="Ivanova N."/>
            <person name="Mavromatis K."/>
            <person name="Mikhailova N."/>
            <person name="Pati A."/>
            <person name="Chen A."/>
            <person name="Palaniappan K."/>
            <person name="Land M."/>
            <person name="Hauser L."/>
            <person name="Chang Y.J."/>
            <person name="Jeffries C.D."/>
            <person name="Rohde M."/>
            <person name="Spring S."/>
            <person name="Sikorski J."/>
            <person name="Goker M."/>
            <person name="Woyke T."/>
            <person name="Bristow J."/>
            <person name="Eisen J.A."/>
            <person name="Markowitz V."/>
            <person name="Hugenholtz P."/>
            <person name="Kyrpides N.C."/>
            <person name="Klenk H.P."/>
        </authorList>
    </citation>
    <scope>NUCLEOTIDE SEQUENCE [LARGE SCALE GENOMIC DNA]</scope>
    <source>
        <strain evidence="3">DSM 11571 / OCM 486 / SEBR 4847</strain>
    </source>
</reference>
<keyword evidence="1" id="KW-0472">Membrane</keyword>
<dbReference type="OrthoDB" id="107771at2157"/>
<organism evidence="2 3">
    <name type="scientific">Methanolacinia petrolearia (strain DSM 11571 / OCM 486 / SEBR 4847)</name>
    <name type="common">Methanoplanus petrolearius</name>
    <dbReference type="NCBI Taxonomy" id="679926"/>
    <lineage>
        <taxon>Archaea</taxon>
        <taxon>Methanobacteriati</taxon>
        <taxon>Methanobacteriota</taxon>
        <taxon>Stenosarchaea group</taxon>
        <taxon>Methanomicrobia</taxon>
        <taxon>Methanomicrobiales</taxon>
        <taxon>Methanomicrobiaceae</taxon>
        <taxon>Methanolacinia</taxon>
    </lineage>
</organism>
<dbReference type="Proteomes" id="UP000006565">
    <property type="component" value="Chromosome"/>
</dbReference>
<dbReference type="InterPro" id="IPR019235">
    <property type="entry name" value="DUF2178_TM"/>
</dbReference>
<sequence precursor="true">MKIQTYFLCLICIAIAVAVLVILGFRSANPLVPAIVILAGIAAVYFCRRRVTDVVTDDLSEMINGKAAVKTLEVVIIALVIIFLGTTTYFSYGGHGSGTHVGDDGSTVVSFMQFYPPGNVIYIDNYSLEDPPGLTGNDLLGLERLFVEGHKVRDFPYVAGAALGFAAVVLAAVFAAFSLYYSRKYGCNEDEEQD</sequence>
<dbReference type="Pfam" id="PF09946">
    <property type="entry name" value="DUF2178"/>
    <property type="match status" value="1"/>
</dbReference>
<dbReference type="RefSeq" id="WP_013328452.1">
    <property type="nucleotide sequence ID" value="NC_014507.1"/>
</dbReference>
<evidence type="ECO:0000313" key="3">
    <source>
        <dbReference type="Proteomes" id="UP000006565"/>
    </source>
</evidence>
<feature type="transmembrane region" description="Helical" evidence="1">
    <location>
        <begin position="68"/>
        <end position="92"/>
    </location>
</feature>
<dbReference type="GeneID" id="9742948"/>
<keyword evidence="3" id="KW-1185">Reference proteome</keyword>
<name>E1RH50_METP4</name>
<evidence type="ECO:0000313" key="2">
    <source>
        <dbReference type="EMBL" id="ADN35274.1"/>
    </source>
</evidence>